<protein>
    <submittedName>
        <fullName evidence="3">Putative ATPase (AAA+ superfamily)</fullName>
    </submittedName>
</protein>
<proteinExistence type="predicted"/>
<dbReference type="SUPFAM" id="SSF52540">
    <property type="entry name" value="P-loop containing nucleoside triphosphate hydrolases"/>
    <property type="match status" value="1"/>
</dbReference>
<accession>A0A101HKR5</accession>
<dbReference type="InterPro" id="IPR025420">
    <property type="entry name" value="DUF4143"/>
</dbReference>
<evidence type="ECO:0000313" key="3">
    <source>
        <dbReference type="EMBL" id="KUK78603.1"/>
    </source>
</evidence>
<dbReference type="PANTHER" id="PTHR33295">
    <property type="entry name" value="ATPASE"/>
    <property type="match status" value="1"/>
</dbReference>
<feature type="domain" description="AAA" evidence="1">
    <location>
        <begin position="19"/>
        <end position="151"/>
    </location>
</feature>
<dbReference type="Proteomes" id="UP000053860">
    <property type="component" value="Unassembled WGS sequence"/>
</dbReference>
<sequence>MFQRNLEIELQKWAVNPYRKPLMLRGARQVGKTTVVKSFAKQFDNFLFVNLEKSSAKQLMESSDDVKKLLPLLFLYCNTARKEGRTLLFIDEIQQSPHTVSLLRYFYEELPEIYVIAAGSLLETMLDKHISLPVGRVEFMAMHPCSFTEFLTATDNKQYREVLTEPTLTTPFHQELMQLYNMYALIGGMPEVVARYATEYDIVSLSTTYNQLLNAYKNDVEKYAETGTQSAVIRYILEEGWAFAGQNITFGGFAGSSYKARETGEAFRTLSKAMLLELVYPVTQTILPATSDLKKSPKLFWFDTGLVNYSAGIQREYLLSKDLMDTWRGAAAEQIVAQELRALSHDAGSKLNYWMRNKRGSSAEVDFIWVQDGRIIPIEVKSGHNAHLKSIHQFMDETDHDIAVRIWSGQYSMDKVTTTFAKKDFWLINLPFYMISELPRIIAHLT</sequence>
<dbReference type="InterPro" id="IPR027417">
    <property type="entry name" value="P-loop_NTPase"/>
</dbReference>
<dbReference type="CDD" id="cd00009">
    <property type="entry name" value="AAA"/>
    <property type="match status" value="1"/>
</dbReference>
<evidence type="ECO:0000259" key="2">
    <source>
        <dbReference type="Pfam" id="PF13635"/>
    </source>
</evidence>
<organism evidence="3 4">
    <name type="scientific">Proteiniphilum acetatigenes</name>
    <dbReference type="NCBI Taxonomy" id="294710"/>
    <lineage>
        <taxon>Bacteria</taxon>
        <taxon>Pseudomonadati</taxon>
        <taxon>Bacteroidota</taxon>
        <taxon>Bacteroidia</taxon>
        <taxon>Bacteroidales</taxon>
        <taxon>Dysgonomonadaceae</taxon>
        <taxon>Proteiniphilum</taxon>
    </lineage>
</organism>
<gene>
    <name evidence="3" type="ORF">XD92_0187</name>
</gene>
<dbReference type="EMBL" id="LGGN01000017">
    <property type="protein sequence ID" value="KUK78603.1"/>
    <property type="molecule type" value="Genomic_DNA"/>
</dbReference>
<reference evidence="4" key="1">
    <citation type="journal article" date="2015" name="MBio">
        <title>Genome-Resolved Metagenomic Analysis Reveals Roles for Candidate Phyla and Other Microbial Community Members in Biogeochemical Transformations in Oil Reservoirs.</title>
        <authorList>
            <person name="Hu P."/>
            <person name="Tom L."/>
            <person name="Singh A."/>
            <person name="Thomas B.C."/>
            <person name="Baker B.J."/>
            <person name="Piceno Y.M."/>
            <person name="Andersen G.L."/>
            <person name="Banfield J.F."/>
        </authorList>
    </citation>
    <scope>NUCLEOTIDE SEQUENCE [LARGE SCALE GENOMIC DNA]</scope>
</reference>
<dbReference type="Pfam" id="PF13635">
    <property type="entry name" value="DUF4143"/>
    <property type="match status" value="1"/>
</dbReference>
<comment type="caution">
    <text evidence="3">The sequence shown here is derived from an EMBL/GenBank/DDBJ whole genome shotgun (WGS) entry which is preliminary data.</text>
</comment>
<dbReference type="Gene3D" id="3.40.50.300">
    <property type="entry name" value="P-loop containing nucleotide triphosphate hydrolases"/>
    <property type="match status" value="1"/>
</dbReference>
<dbReference type="PANTHER" id="PTHR33295:SF7">
    <property type="entry name" value="ATPASE"/>
    <property type="match status" value="1"/>
</dbReference>
<dbReference type="InterPro" id="IPR041682">
    <property type="entry name" value="AAA_14"/>
</dbReference>
<evidence type="ECO:0000313" key="4">
    <source>
        <dbReference type="Proteomes" id="UP000053860"/>
    </source>
</evidence>
<dbReference type="AlphaFoldDB" id="A0A101HKR5"/>
<dbReference type="Pfam" id="PF13173">
    <property type="entry name" value="AAA_14"/>
    <property type="match status" value="1"/>
</dbReference>
<evidence type="ECO:0000259" key="1">
    <source>
        <dbReference type="Pfam" id="PF13173"/>
    </source>
</evidence>
<name>A0A101HKR5_9BACT</name>
<feature type="domain" description="DUF4143" evidence="2">
    <location>
        <begin position="233"/>
        <end position="383"/>
    </location>
</feature>
<dbReference type="PATRIC" id="fig|294710.3.peg.395"/>